<dbReference type="Proteomes" id="UP000823674">
    <property type="component" value="Chromosome A06"/>
</dbReference>
<proteinExistence type="predicted"/>
<accession>A0ABQ7M2R0</accession>
<feature type="transmembrane region" description="Helical" evidence="1">
    <location>
        <begin position="105"/>
        <end position="127"/>
    </location>
</feature>
<comment type="caution">
    <text evidence="2">The sequence shown here is derived from an EMBL/GenBank/DDBJ whole genome shotgun (WGS) entry which is preliminary data.</text>
</comment>
<keyword evidence="1" id="KW-0812">Transmembrane</keyword>
<keyword evidence="1" id="KW-1133">Transmembrane helix</keyword>
<dbReference type="EMBL" id="JADBGQ010000006">
    <property type="protein sequence ID" value="KAG5391656.1"/>
    <property type="molecule type" value="Genomic_DNA"/>
</dbReference>
<protein>
    <submittedName>
        <fullName evidence="2">Uncharacterized protein</fullName>
    </submittedName>
</protein>
<sequence length="145" mass="16514">MCKCVDSPDLLATISLLRLHYIMPFQAMSVDSLLLRQHYVSITLRVSIINGSSHNCLCDPFTEAVTFYGSSRTSCSQNSLIGFFNVDFDFFAFVRTHDLGLQVKLFYGSLLSLTIFIIRHVLVIFVYRFTVEDFSHCNLLSPLDL</sequence>
<organism evidence="2 3">
    <name type="scientific">Brassica rapa subsp. trilocularis</name>
    <dbReference type="NCBI Taxonomy" id="1813537"/>
    <lineage>
        <taxon>Eukaryota</taxon>
        <taxon>Viridiplantae</taxon>
        <taxon>Streptophyta</taxon>
        <taxon>Embryophyta</taxon>
        <taxon>Tracheophyta</taxon>
        <taxon>Spermatophyta</taxon>
        <taxon>Magnoliopsida</taxon>
        <taxon>eudicotyledons</taxon>
        <taxon>Gunneridae</taxon>
        <taxon>Pentapetalae</taxon>
        <taxon>rosids</taxon>
        <taxon>malvids</taxon>
        <taxon>Brassicales</taxon>
        <taxon>Brassicaceae</taxon>
        <taxon>Brassiceae</taxon>
        <taxon>Brassica</taxon>
    </lineage>
</organism>
<evidence type="ECO:0000256" key="1">
    <source>
        <dbReference type="SAM" id="Phobius"/>
    </source>
</evidence>
<gene>
    <name evidence="2" type="primary">A06g500540.1_BraROA</name>
    <name evidence="2" type="ORF">IGI04_021619</name>
</gene>
<keyword evidence="1" id="KW-0472">Membrane</keyword>
<evidence type="ECO:0000313" key="2">
    <source>
        <dbReference type="EMBL" id="KAG5391656.1"/>
    </source>
</evidence>
<evidence type="ECO:0000313" key="3">
    <source>
        <dbReference type="Proteomes" id="UP000823674"/>
    </source>
</evidence>
<name>A0ABQ7M2R0_BRACM</name>
<reference evidence="2 3" key="1">
    <citation type="submission" date="2021-03" db="EMBL/GenBank/DDBJ databases">
        <authorList>
            <person name="King G.J."/>
            <person name="Bancroft I."/>
            <person name="Baten A."/>
            <person name="Bloomfield J."/>
            <person name="Borpatragohain P."/>
            <person name="He Z."/>
            <person name="Irish N."/>
            <person name="Irwin J."/>
            <person name="Liu K."/>
            <person name="Mauleon R.P."/>
            <person name="Moore J."/>
            <person name="Morris R."/>
            <person name="Ostergaard L."/>
            <person name="Wang B."/>
            <person name="Wells R."/>
        </authorList>
    </citation>
    <scope>NUCLEOTIDE SEQUENCE [LARGE SCALE GENOMIC DNA]</scope>
    <source>
        <strain evidence="2">R-o-18</strain>
        <tissue evidence="2">Leaf</tissue>
    </source>
</reference>
<keyword evidence="3" id="KW-1185">Reference proteome</keyword>